<evidence type="ECO:0000256" key="1">
    <source>
        <dbReference type="ARBA" id="ARBA00023015"/>
    </source>
</evidence>
<evidence type="ECO:0000256" key="2">
    <source>
        <dbReference type="ARBA" id="ARBA00023125"/>
    </source>
</evidence>
<dbReference type="Proteomes" id="UP000503162">
    <property type="component" value="Chromosome"/>
</dbReference>
<evidence type="ECO:0000256" key="4">
    <source>
        <dbReference type="PROSITE-ProRule" id="PRU00335"/>
    </source>
</evidence>
<accession>A0A6G8IL52</accession>
<name>A0A6G8IL52_9BURK</name>
<dbReference type="GO" id="GO:0003677">
    <property type="term" value="F:DNA binding"/>
    <property type="evidence" value="ECO:0007669"/>
    <property type="project" value="UniProtKB-UniRule"/>
</dbReference>
<reference evidence="6 7" key="1">
    <citation type="submission" date="2020-03" db="EMBL/GenBank/DDBJ databases">
        <title>Hydrogenophaga sp. nov. isolated from cyanobacterial mat.</title>
        <authorList>
            <person name="Thorat V."/>
            <person name="Kirdat K."/>
            <person name="Tiwarekar B."/>
            <person name="Costa E.D."/>
            <person name="Yadav A."/>
        </authorList>
    </citation>
    <scope>NUCLEOTIDE SEQUENCE [LARGE SCALE GENOMIC DNA]</scope>
    <source>
        <strain evidence="6 7">BA0156</strain>
    </source>
</reference>
<dbReference type="InterPro" id="IPR009057">
    <property type="entry name" value="Homeodomain-like_sf"/>
</dbReference>
<dbReference type="AlphaFoldDB" id="A0A6G8IL52"/>
<evidence type="ECO:0000256" key="3">
    <source>
        <dbReference type="ARBA" id="ARBA00023163"/>
    </source>
</evidence>
<dbReference type="InterPro" id="IPR001647">
    <property type="entry name" value="HTH_TetR"/>
</dbReference>
<dbReference type="EMBL" id="CP049989">
    <property type="protein sequence ID" value="QIM53720.1"/>
    <property type="molecule type" value="Genomic_DNA"/>
</dbReference>
<protein>
    <submittedName>
        <fullName evidence="6">TetR/AcrR family transcriptional regulator</fullName>
    </submittedName>
</protein>
<dbReference type="SUPFAM" id="SSF48498">
    <property type="entry name" value="Tetracyclin repressor-like, C-terminal domain"/>
    <property type="match status" value="1"/>
</dbReference>
<dbReference type="Gene3D" id="1.10.357.10">
    <property type="entry name" value="Tetracycline Repressor, domain 2"/>
    <property type="match status" value="1"/>
</dbReference>
<evidence type="ECO:0000259" key="5">
    <source>
        <dbReference type="PROSITE" id="PS50977"/>
    </source>
</evidence>
<dbReference type="InterPro" id="IPR036271">
    <property type="entry name" value="Tet_transcr_reg_TetR-rel_C_sf"/>
</dbReference>
<feature type="domain" description="HTH tetR-type" evidence="5">
    <location>
        <begin position="11"/>
        <end position="71"/>
    </location>
</feature>
<organism evidence="6 7">
    <name type="scientific">Hydrogenophaga crocea</name>
    <dbReference type="NCBI Taxonomy" id="2716225"/>
    <lineage>
        <taxon>Bacteria</taxon>
        <taxon>Pseudomonadati</taxon>
        <taxon>Pseudomonadota</taxon>
        <taxon>Betaproteobacteria</taxon>
        <taxon>Burkholderiales</taxon>
        <taxon>Comamonadaceae</taxon>
        <taxon>Hydrogenophaga</taxon>
    </lineage>
</organism>
<feature type="DNA-binding region" description="H-T-H motif" evidence="4">
    <location>
        <begin position="34"/>
        <end position="53"/>
    </location>
</feature>
<dbReference type="InterPro" id="IPR054156">
    <property type="entry name" value="YxaF_TetR_C"/>
</dbReference>
<proteinExistence type="predicted"/>
<evidence type="ECO:0000313" key="6">
    <source>
        <dbReference type="EMBL" id="QIM53720.1"/>
    </source>
</evidence>
<dbReference type="Pfam" id="PF21993">
    <property type="entry name" value="TetR_C_13_2"/>
    <property type="match status" value="1"/>
</dbReference>
<dbReference type="PANTHER" id="PTHR47506:SF3">
    <property type="entry name" value="HTH-TYPE TRANSCRIPTIONAL REGULATOR LMRA"/>
    <property type="match status" value="1"/>
</dbReference>
<keyword evidence="2 4" id="KW-0238">DNA-binding</keyword>
<dbReference type="KEGG" id="hcz:G9Q37_16945"/>
<gene>
    <name evidence="6" type="ORF">G9Q37_16945</name>
</gene>
<keyword evidence="3" id="KW-0804">Transcription</keyword>
<dbReference type="SUPFAM" id="SSF46689">
    <property type="entry name" value="Homeodomain-like"/>
    <property type="match status" value="1"/>
</dbReference>
<dbReference type="PROSITE" id="PS50977">
    <property type="entry name" value="HTH_TETR_2"/>
    <property type="match status" value="1"/>
</dbReference>
<keyword evidence="1" id="KW-0805">Transcription regulation</keyword>
<evidence type="ECO:0000313" key="7">
    <source>
        <dbReference type="Proteomes" id="UP000503162"/>
    </source>
</evidence>
<keyword evidence="7" id="KW-1185">Reference proteome</keyword>
<sequence>MPRMPAPPPFEPARERLIAAMTDALRRRGLHGIGLTELLQAAQAPKGVLYHHFPGGKTALAVAAIDTVVERMSDGLDRLLQATPDPLDALRLWMSRATGRLSESGFEVGCPLATVALESTPADQALRDALARAFARIRERIAQGLRGAGMPAPRAEGIAALVVAAYEGGLLQARVAHSTEPLDRIADTLLALLAAPESPAPPKEPLP</sequence>
<dbReference type="PANTHER" id="PTHR47506">
    <property type="entry name" value="TRANSCRIPTIONAL REGULATORY PROTEIN"/>
    <property type="match status" value="1"/>
</dbReference>